<evidence type="ECO:0000259" key="2">
    <source>
        <dbReference type="Pfam" id="PF07811"/>
    </source>
</evidence>
<keyword evidence="4" id="KW-1185">Reference proteome</keyword>
<keyword evidence="1" id="KW-1133">Transmembrane helix</keyword>
<dbReference type="EMBL" id="QQSY01000002">
    <property type="protein sequence ID" value="RDI98522.1"/>
    <property type="molecule type" value="Genomic_DNA"/>
</dbReference>
<keyword evidence="1" id="KW-0472">Membrane</keyword>
<accession>A0A370K7B8</accession>
<dbReference type="OrthoDB" id="8830148at2"/>
<organism evidence="3 4">
    <name type="scientific">Dyella solisilvae</name>
    <dbReference type="NCBI Taxonomy" id="1920168"/>
    <lineage>
        <taxon>Bacteria</taxon>
        <taxon>Pseudomonadati</taxon>
        <taxon>Pseudomonadota</taxon>
        <taxon>Gammaproteobacteria</taxon>
        <taxon>Lysobacterales</taxon>
        <taxon>Rhodanobacteraceae</taxon>
        <taxon>Dyella</taxon>
    </lineage>
</organism>
<reference evidence="3 4" key="1">
    <citation type="submission" date="2018-07" db="EMBL/GenBank/DDBJ databases">
        <title>Dyella solisilvae sp. nov., isolated from the pine and broad-leaved mixed forest soil.</title>
        <authorList>
            <person name="Gao Z."/>
            <person name="Qiu L."/>
        </authorList>
    </citation>
    <scope>NUCLEOTIDE SEQUENCE [LARGE SCALE GENOMIC DNA]</scope>
    <source>
        <strain evidence="3 4">DHG54</strain>
    </source>
</reference>
<dbReference type="RefSeq" id="WP_114824612.1">
    <property type="nucleotide sequence ID" value="NZ_QQSY01000002.1"/>
</dbReference>
<dbReference type="Pfam" id="PF07811">
    <property type="entry name" value="TadE"/>
    <property type="match status" value="1"/>
</dbReference>
<proteinExistence type="predicted"/>
<gene>
    <name evidence="3" type="ORF">DVT68_08300</name>
</gene>
<dbReference type="InterPro" id="IPR012495">
    <property type="entry name" value="TadE-like_dom"/>
</dbReference>
<evidence type="ECO:0000313" key="3">
    <source>
        <dbReference type="EMBL" id="RDI98522.1"/>
    </source>
</evidence>
<name>A0A370K7B8_9GAMM</name>
<dbReference type="AlphaFoldDB" id="A0A370K7B8"/>
<dbReference type="Proteomes" id="UP000254711">
    <property type="component" value="Unassembled WGS sequence"/>
</dbReference>
<protein>
    <submittedName>
        <fullName evidence="3">Pilus assembly protein</fullName>
    </submittedName>
</protein>
<comment type="caution">
    <text evidence="3">The sequence shown here is derived from an EMBL/GenBank/DDBJ whole genome shotgun (WGS) entry which is preliminary data.</text>
</comment>
<sequence length="222" mass="23994">MKATRQTAQYGQATVEFVIIAMVLFTLLLGIFQMTLVYRAKATLDYAAYEAVRSGATSHASQSAMREGLARGLMALYAHSSDTQGAVEAYAKARLDLALPIGSTIEIISPTQAAFDDFAEAQDDQKSTRAIPNDTLAFRSRGVGSRSGMNVQDANLLKVRVVYGYPLVVPFIGDAITGWMQFVGSYSAQERLMLASGRLPIEASATVRMQSAINDRTALPAR</sequence>
<evidence type="ECO:0000256" key="1">
    <source>
        <dbReference type="SAM" id="Phobius"/>
    </source>
</evidence>
<keyword evidence="1" id="KW-0812">Transmembrane</keyword>
<feature type="transmembrane region" description="Helical" evidence="1">
    <location>
        <begin position="17"/>
        <end position="38"/>
    </location>
</feature>
<evidence type="ECO:0000313" key="4">
    <source>
        <dbReference type="Proteomes" id="UP000254711"/>
    </source>
</evidence>
<feature type="domain" description="TadE-like" evidence="2">
    <location>
        <begin position="11"/>
        <end position="53"/>
    </location>
</feature>